<evidence type="ECO:0000313" key="1">
    <source>
        <dbReference type="EMBL" id="QPJ86718.1"/>
    </source>
</evidence>
<keyword evidence="1" id="KW-0614">Plasmid</keyword>
<dbReference type="EMBL" id="CP051758">
    <property type="protein sequence ID" value="QPJ86718.1"/>
    <property type="molecule type" value="Genomic_DNA"/>
</dbReference>
<sequence length="165" mass="20318">MLEKKRLDEIVEVVKRNTFKKAIFSDTDYEINVDIENKIVKINIINDFQTFLYEDTGNYISYPITEIYRITRNLCVYECTLEKLDEEYHKEVPINEYHNIFLLERYSELFYAISCLKKMNYEIDFPAYEERLKMYKKEIEKRGLNKEINKYKKQFRIKKDKWNLE</sequence>
<organism evidence="1 2">
    <name type="scientific">Candidatus Sarcina troglodytae</name>
    <dbReference type="NCBI Taxonomy" id="2726954"/>
    <lineage>
        <taxon>Bacteria</taxon>
        <taxon>Bacillati</taxon>
        <taxon>Bacillota</taxon>
        <taxon>Clostridia</taxon>
        <taxon>Eubacteriales</taxon>
        <taxon>Clostridiaceae</taxon>
        <taxon>Sarcina</taxon>
    </lineage>
</organism>
<geneLocation type="plasmid" evidence="1 2">
    <name>p4</name>
</geneLocation>
<name>A0ACD1BIJ2_9CLOT</name>
<gene>
    <name evidence="1" type="ORF">HH195_12155</name>
</gene>
<accession>A0ACD1BIJ2</accession>
<dbReference type="Proteomes" id="UP000594603">
    <property type="component" value="Plasmid p4"/>
</dbReference>
<proteinExistence type="predicted"/>
<reference evidence="1" key="1">
    <citation type="submission" date="2020-04" db="EMBL/GenBank/DDBJ databases">
        <title>A novel bacterium ('Candidatus Sarcina troglodytae' sp. nov.) linked to a protracted, uniformly lethal epizootic among sanctuary western chimpanzees (Pan troglodytes verus) in Sierra Leone.</title>
        <authorList>
            <person name="Owens L.A."/>
            <person name="Colitti B."/>
            <person name="Hirji I."/>
            <person name="Pizaro A."/>
            <person name="Jaffe J.E."/>
            <person name="Moittie S."/>
            <person name="Bishop-Lilly K.A."/>
            <person name="Estrella L.A."/>
            <person name="Voegtly L.J."/>
            <person name="Kuhn J.H."/>
            <person name="Suen G."/>
            <person name="Deblois C.L."/>
            <person name="Dunn C."/>
            <person name="Juan-Salles C."/>
            <person name="Goldberg T.L."/>
        </authorList>
    </citation>
    <scope>NUCLEOTIDE SEQUENCE</scope>
    <source>
        <strain evidence="1">JB2</strain>
    </source>
</reference>
<evidence type="ECO:0000313" key="2">
    <source>
        <dbReference type="Proteomes" id="UP000594603"/>
    </source>
</evidence>
<keyword evidence="2" id="KW-1185">Reference proteome</keyword>
<protein>
    <submittedName>
        <fullName evidence="1">Uncharacterized protein</fullName>
    </submittedName>
</protein>